<dbReference type="EMBL" id="WIND01000006">
    <property type="protein sequence ID" value="MSU89951.1"/>
    <property type="molecule type" value="Genomic_DNA"/>
</dbReference>
<feature type="transmembrane region" description="Helical" evidence="1">
    <location>
        <begin position="102"/>
        <end position="125"/>
    </location>
</feature>
<protein>
    <recommendedName>
        <fullName evidence="4">Component of SufBCD complex</fullName>
    </recommendedName>
</protein>
<feature type="transmembrane region" description="Helical" evidence="1">
    <location>
        <begin position="16"/>
        <end position="36"/>
    </location>
</feature>
<keyword evidence="1" id="KW-0812">Transmembrane</keyword>
<proteinExistence type="predicted"/>
<dbReference type="RefSeq" id="WP_154446437.1">
    <property type="nucleotide sequence ID" value="NZ_WIND01000006.1"/>
</dbReference>
<reference evidence="2 3" key="1">
    <citation type="submission" date="2019-10" db="EMBL/GenBank/DDBJ databases">
        <title>Cognatihalovulum marinum gen. nov. sp. nov., a new member of the family Rhodobacteraceae isolated from deep seawater of the Northwest Indian Ocean.</title>
        <authorList>
            <person name="Ruan C."/>
            <person name="Wang J."/>
            <person name="Zheng X."/>
            <person name="Song L."/>
            <person name="Zhu Y."/>
            <person name="Huang Y."/>
            <person name="Lu Z."/>
            <person name="Du W."/>
            <person name="Huang L."/>
            <person name="Dai X."/>
        </authorList>
    </citation>
    <scope>NUCLEOTIDE SEQUENCE [LARGE SCALE GENOMIC DNA]</scope>
    <source>
        <strain evidence="2 3">2CG4</strain>
    </source>
</reference>
<comment type="caution">
    <text evidence="2">The sequence shown here is derived from an EMBL/GenBank/DDBJ whole genome shotgun (WGS) entry which is preliminary data.</text>
</comment>
<feature type="transmembrane region" description="Helical" evidence="1">
    <location>
        <begin position="146"/>
        <end position="165"/>
    </location>
</feature>
<dbReference type="AlphaFoldDB" id="A0A6L5Z088"/>
<keyword evidence="1" id="KW-0472">Membrane</keyword>
<accession>A0A6L5Z088</accession>
<evidence type="ECO:0000256" key="1">
    <source>
        <dbReference type="SAM" id="Phobius"/>
    </source>
</evidence>
<evidence type="ECO:0008006" key="4">
    <source>
        <dbReference type="Google" id="ProtNLM"/>
    </source>
</evidence>
<organism evidence="2 3">
    <name type="scientific">Halovulum marinum</name>
    <dbReference type="NCBI Taxonomy" id="2662447"/>
    <lineage>
        <taxon>Bacteria</taxon>
        <taxon>Pseudomonadati</taxon>
        <taxon>Pseudomonadota</taxon>
        <taxon>Alphaproteobacteria</taxon>
        <taxon>Rhodobacterales</taxon>
        <taxon>Paracoccaceae</taxon>
        <taxon>Halovulum</taxon>
    </lineage>
</organism>
<evidence type="ECO:0000313" key="3">
    <source>
        <dbReference type="Proteomes" id="UP000474957"/>
    </source>
</evidence>
<evidence type="ECO:0000313" key="2">
    <source>
        <dbReference type="EMBL" id="MSU89951.1"/>
    </source>
</evidence>
<gene>
    <name evidence="2" type="ORF">GE300_10055</name>
</gene>
<dbReference type="Proteomes" id="UP000474957">
    <property type="component" value="Unassembled WGS sequence"/>
</dbReference>
<feature type="transmembrane region" description="Helical" evidence="1">
    <location>
        <begin position="76"/>
        <end position="96"/>
    </location>
</feature>
<keyword evidence="3" id="KW-1185">Reference proteome</keyword>
<keyword evidence="1" id="KW-1133">Transmembrane helix</keyword>
<sequence length="174" mass="19482">MDIVREFMSPDSFWTLWFWIAHVVAWSMASHFAMGVPYDMIVEANRETAEDGPWARATEAMILAQAFRFTAMARRFGVAAAAAVAFLLSMLVTLGLHTDIEFARAVATILGPLTLIYVLTVRTAFRIEQTHARGAALRRMIRTQRLQNQMIGLMAIAIAVAVAVWEVMRNIVPI</sequence>
<name>A0A6L5Z088_9RHOB</name>